<organism evidence="3 4">
    <name type="scientific">Stylophora pistillata</name>
    <name type="common">Smooth cauliflower coral</name>
    <dbReference type="NCBI Taxonomy" id="50429"/>
    <lineage>
        <taxon>Eukaryota</taxon>
        <taxon>Metazoa</taxon>
        <taxon>Cnidaria</taxon>
        <taxon>Anthozoa</taxon>
        <taxon>Hexacorallia</taxon>
        <taxon>Scleractinia</taxon>
        <taxon>Astrocoeniina</taxon>
        <taxon>Pocilloporidae</taxon>
        <taxon>Stylophora</taxon>
    </lineage>
</organism>
<dbReference type="PANTHER" id="PTHR31854">
    <property type="entry name" value="TUBULIN POLYGLUTAMYLASE COMPLEX SUBUNIT 2"/>
    <property type="match status" value="1"/>
</dbReference>
<evidence type="ECO:0000259" key="2">
    <source>
        <dbReference type="Pfam" id="PF09346"/>
    </source>
</evidence>
<feature type="region of interest" description="Disordered" evidence="1">
    <location>
        <begin position="266"/>
        <end position="304"/>
    </location>
</feature>
<proteinExistence type="predicted"/>
<gene>
    <name evidence="3" type="primary">TPGS2</name>
    <name evidence="3" type="ORF">AWC38_SpisGene19315</name>
</gene>
<dbReference type="Pfam" id="PF09346">
    <property type="entry name" value="SMI1_KNR4"/>
    <property type="match status" value="1"/>
</dbReference>
<dbReference type="SUPFAM" id="SSF160631">
    <property type="entry name" value="SMI1/KNR4-like"/>
    <property type="match status" value="1"/>
</dbReference>
<dbReference type="InterPro" id="IPR037883">
    <property type="entry name" value="Knr4/Smi1-like_sf"/>
</dbReference>
<keyword evidence="4" id="KW-1185">Reference proteome</keyword>
<feature type="domain" description="Knr4/Smi1-like" evidence="2">
    <location>
        <begin position="47"/>
        <end position="191"/>
    </location>
</feature>
<accession>A0A2B4RIV7</accession>
<dbReference type="InterPro" id="IPR018958">
    <property type="entry name" value="Knr4/Smi1-like_dom"/>
</dbReference>
<evidence type="ECO:0000313" key="3">
    <source>
        <dbReference type="EMBL" id="PFX16410.1"/>
    </source>
</evidence>
<feature type="compositionally biased region" description="Low complexity" evidence="1">
    <location>
        <begin position="290"/>
        <end position="304"/>
    </location>
</feature>
<evidence type="ECO:0000313" key="4">
    <source>
        <dbReference type="Proteomes" id="UP000225706"/>
    </source>
</evidence>
<dbReference type="EMBL" id="LSMT01000548">
    <property type="protein sequence ID" value="PFX16410.1"/>
    <property type="molecule type" value="Genomic_DNA"/>
</dbReference>
<dbReference type="AlphaFoldDB" id="A0A2B4RIV7"/>
<dbReference type="Gene3D" id="3.40.1580.10">
    <property type="entry name" value="SMI1/KNR4-like"/>
    <property type="match status" value="1"/>
</dbReference>
<dbReference type="InterPro" id="IPR039231">
    <property type="entry name" value="TPGS2"/>
</dbReference>
<feature type="region of interest" description="Disordered" evidence="1">
    <location>
        <begin position="108"/>
        <end position="128"/>
    </location>
</feature>
<protein>
    <submittedName>
        <fullName evidence="3">Tubulin polyglutamylase complex subunit 2</fullName>
    </submittedName>
</protein>
<comment type="caution">
    <text evidence="3">The sequence shown here is derived from an EMBL/GenBank/DDBJ whole genome shotgun (WGS) entry which is preliminary data.</text>
</comment>
<dbReference type="Proteomes" id="UP000225706">
    <property type="component" value="Unassembled WGS sequence"/>
</dbReference>
<evidence type="ECO:0000256" key="1">
    <source>
        <dbReference type="SAM" id="MobiDB-lite"/>
    </source>
</evidence>
<sequence length="304" mass="34124">MASLSEHNRVRELFDSMTLGVVRSLEKKPGVTDVRLLDRKPAEKHNIYTWEQKNMCILPEDLNSFFLTTNGLLIQWSIKFDGSVLPLGKMELNPVAGLVLLSKASSVSDDKPSLADLDADSDEEDGQGHIKPHFDNRCKVFELDPCDGYGKVCLVYKDIKAGVTMGQPEIWFLDRSLEWCYLASSFTDYFRMMIVHLGLPLWQYLFTATGLSPETKQWFNLYAPTRLAIDIANAEPKAQQKPDSTERNQSAVNLPLNSLDISRLFKGKTDKGRNKLSQAKKPPVGKTQNSSQGRQGQSGRSAPR</sequence>
<dbReference type="PANTHER" id="PTHR31854:SF2">
    <property type="entry name" value="TUBULIN POLYGLUTAMYLASE COMPLEX SUBUNIT 2"/>
    <property type="match status" value="1"/>
</dbReference>
<reference evidence="4" key="1">
    <citation type="journal article" date="2017" name="bioRxiv">
        <title>Comparative analysis of the genomes of Stylophora pistillata and Acropora digitifera provides evidence for extensive differences between species of corals.</title>
        <authorList>
            <person name="Voolstra C.R."/>
            <person name="Li Y."/>
            <person name="Liew Y.J."/>
            <person name="Baumgarten S."/>
            <person name="Zoccola D."/>
            <person name="Flot J.-F."/>
            <person name="Tambutte S."/>
            <person name="Allemand D."/>
            <person name="Aranda M."/>
        </authorList>
    </citation>
    <scope>NUCLEOTIDE SEQUENCE [LARGE SCALE GENOMIC DNA]</scope>
</reference>
<name>A0A2B4RIV7_STYPI</name>
<dbReference type="STRING" id="50429.A0A2B4RIV7"/>
<dbReference type="OrthoDB" id="10249691at2759"/>